<dbReference type="RefSeq" id="WP_093157132.1">
    <property type="nucleotide sequence ID" value="NZ_FNEK01000027.1"/>
</dbReference>
<dbReference type="OrthoDB" id="7872837at2"/>
<feature type="signal peptide" evidence="1">
    <location>
        <begin position="1"/>
        <end position="22"/>
    </location>
</feature>
<organism evidence="2 3">
    <name type="scientific">Aliiruegeria lutimaris</name>
    <dbReference type="NCBI Taxonomy" id="571298"/>
    <lineage>
        <taxon>Bacteria</taxon>
        <taxon>Pseudomonadati</taxon>
        <taxon>Pseudomonadota</taxon>
        <taxon>Alphaproteobacteria</taxon>
        <taxon>Rhodobacterales</taxon>
        <taxon>Roseobacteraceae</taxon>
        <taxon>Aliiruegeria</taxon>
    </lineage>
</organism>
<keyword evidence="3" id="KW-1185">Reference proteome</keyword>
<keyword evidence="1" id="KW-0732">Signal</keyword>
<name>A0A1G8XXE8_9RHOB</name>
<evidence type="ECO:0000313" key="3">
    <source>
        <dbReference type="Proteomes" id="UP000199382"/>
    </source>
</evidence>
<evidence type="ECO:0000256" key="1">
    <source>
        <dbReference type="SAM" id="SignalP"/>
    </source>
</evidence>
<dbReference type="AlphaFoldDB" id="A0A1G8XXE8"/>
<reference evidence="2 3" key="1">
    <citation type="submission" date="2016-10" db="EMBL/GenBank/DDBJ databases">
        <authorList>
            <person name="de Groot N.N."/>
        </authorList>
    </citation>
    <scope>NUCLEOTIDE SEQUENCE [LARGE SCALE GENOMIC DNA]</scope>
    <source>
        <strain evidence="2 3">DSM 25294</strain>
    </source>
</reference>
<evidence type="ECO:0000313" key="2">
    <source>
        <dbReference type="EMBL" id="SDJ95269.1"/>
    </source>
</evidence>
<proteinExistence type="predicted"/>
<accession>A0A1G8XXE8</accession>
<feature type="chain" id="PRO_5011787336" evidence="1">
    <location>
        <begin position="23"/>
        <end position="129"/>
    </location>
</feature>
<protein>
    <submittedName>
        <fullName evidence="2">Uncharacterized protein</fullName>
    </submittedName>
</protein>
<gene>
    <name evidence="2" type="ORF">SAMN04488026_102761</name>
</gene>
<sequence length="129" mass="14152">MIRVKIVLLLGLLFVSPQPGEADAPPLPEIVQVFASCAGRLTAQMQHQWLLSDPAADRTEAYRATMIDLLDAALPKGSGREALKFRSAARQAHAALLSRATFNENARDAAWAQRRVSVEITQCEALMIR</sequence>
<dbReference type="Proteomes" id="UP000199382">
    <property type="component" value="Unassembled WGS sequence"/>
</dbReference>
<dbReference type="EMBL" id="FNEK01000027">
    <property type="protein sequence ID" value="SDJ95269.1"/>
    <property type="molecule type" value="Genomic_DNA"/>
</dbReference>